<organism evidence="1 2">
    <name type="scientific">Hypoxylon rubiginosum</name>
    <dbReference type="NCBI Taxonomy" id="110542"/>
    <lineage>
        <taxon>Eukaryota</taxon>
        <taxon>Fungi</taxon>
        <taxon>Dikarya</taxon>
        <taxon>Ascomycota</taxon>
        <taxon>Pezizomycotina</taxon>
        <taxon>Sordariomycetes</taxon>
        <taxon>Xylariomycetidae</taxon>
        <taxon>Xylariales</taxon>
        <taxon>Hypoxylaceae</taxon>
        <taxon>Hypoxylon</taxon>
    </lineage>
</organism>
<name>A0ACC0D181_9PEZI</name>
<protein>
    <submittedName>
        <fullName evidence="1">Uncharacterized protein</fullName>
    </submittedName>
</protein>
<evidence type="ECO:0000313" key="1">
    <source>
        <dbReference type="EMBL" id="KAI6086441.1"/>
    </source>
</evidence>
<proteinExistence type="predicted"/>
<evidence type="ECO:0000313" key="2">
    <source>
        <dbReference type="Proteomes" id="UP001497680"/>
    </source>
</evidence>
<keyword evidence="2" id="KW-1185">Reference proteome</keyword>
<accession>A0ACC0D181</accession>
<reference evidence="1 2" key="1">
    <citation type="journal article" date="2022" name="New Phytol.">
        <title>Ecological generalism drives hyperdiversity of secondary metabolite gene clusters in xylarialean endophytes.</title>
        <authorList>
            <person name="Franco M.E.E."/>
            <person name="Wisecaver J.H."/>
            <person name="Arnold A.E."/>
            <person name="Ju Y.M."/>
            <person name="Slot J.C."/>
            <person name="Ahrendt S."/>
            <person name="Moore L.P."/>
            <person name="Eastman K.E."/>
            <person name="Scott K."/>
            <person name="Konkel Z."/>
            <person name="Mondo S.J."/>
            <person name="Kuo A."/>
            <person name="Hayes R.D."/>
            <person name="Haridas S."/>
            <person name="Andreopoulos B."/>
            <person name="Riley R."/>
            <person name="LaButti K."/>
            <person name="Pangilinan J."/>
            <person name="Lipzen A."/>
            <person name="Amirebrahimi M."/>
            <person name="Yan J."/>
            <person name="Adam C."/>
            <person name="Keymanesh K."/>
            <person name="Ng V."/>
            <person name="Louie K."/>
            <person name="Northen T."/>
            <person name="Drula E."/>
            <person name="Henrissat B."/>
            <person name="Hsieh H.M."/>
            <person name="Youens-Clark K."/>
            <person name="Lutzoni F."/>
            <person name="Miadlikowska J."/>
            <person name="Eastwood D.C."/>
            <person name="Hamelin R.C."/>
            <person name="Grigoriev I.V."/>
            <person name="U'Ren J.M."/>
        </authorList>
    </citation>
    <scope>NUCLEOTIDE SEQUENCE [LARGE SCALE GENOMIC DNA]</scope>
    <source>
        <strain evidence="1 2">ER1909</strain>
    </source>
</reference>
<sequence length="181" mass="19192">MSQNIDSLVGQGEFHSRKPGAEPLTTTGHKPGVKVGNDAVPEFHMEKHAPGTAPREHTFQPRPEGETPTEVDPSDTLTGATSQSVHTGYGQPIQGQTSNELHGGHRKKERSGLEGVGASLGDPVRQKGADLPEGVEKGSNVKGSAEYPSATERIPVSAEEVAAEHNVPQRAYDYTQSGKPK</sequence>
<gene>
    <name evidence="1" type="ORF">F4821DRAFT_238264</name>
</gene>
<comment type="caution">
    <text evidence="1">The sequence shown here is derived from an EMBL/GenBank/DDBJ whole genome shotgun (WGS) entry which is preliminary data.</text>
</comment>
<dbReference type="EMBL" id="MU394315">
    <property type="protein sequence ID" value="KAI6086441.1"/>
    <property type="molecule type" value="Genomic_DNA"/>
</dbReference>
<dbReference type="Proteomes" id="UP001497680">
    <property type="component" value="Unassembled WGS sequence"/>
</dbReference>